<dbReference type="GO" id="GO:0006298">
    <property type="term" value="P:mismatch repair"/>
    <property type="evidence" value="ECO:0007669"/>
    <property type="project" value="InterPro"/>
</dbReference>
<dbReference type="SUPFAM" id="SSF55874">
    <property type="entry name" value="ATPase domain of HSP90 chaperone/DNA topoisomerase II/histidine kinase"/>
    <property type="match status" value="1"/>
</dbReference>
<dbReference type="PROSITE" id="PS00058">
    <property type="entry name" value="DNA_MISMATCH_REPAIR_1"/>
    <property type="match status" value="1"/>
</dbReference>
<dbReference type="InterPro" id="IPR036890">
    <property type="entry name" value="HATPase_C_sf"/>
</dbReference>
<dbReference type="AlphaFoldDB" id="A0A9P9A920"/>
<evidence type="ECO:0000313" key="4">
    <source>
        <dbReference type="Proteomes" id="UP000770015"/>
    </source>
</evidence>
<keyword evidence="4" id="KW-1185">Reference proteome</keyword>
<name>A0A9P9A920_9PEZI</name>
<reference evidence="3" key="1">
    <citation type="journal article" date="2021" name="Nat. Commun.">
        <title>Genetic determinants of endophytism in the Arabidopsis root mycobiome.</title>
        <authorList>
            <person name="Mesny F."/>
            <person name="Miyauchi S."/>
            <person name="Thiergart T."/>
            <person name="Pickel B."/>
            <person name="Atanasova L."/>
            <person name="Karlsson M."/>
            <person name="Huettel B."/>
            <person name="Barry K.W."/>
            <person name="Haridas S."/>
            <person name="Chen C."/>
            <person name="Bauer D."/>
            <person name="Andreopoulos W."/>
            <person name="Pangilinan J."/>
            <person name="LaButti K."/>
            <person name="Riley R."/>
            <person name="Lipzen A."/>
            <person name="Clum A."/>
            <person name="Drula E."/>
            <person name="Henrissat B."/>
            <person name="Kohler A."/>
            <person name="Grigoriev I.V."/>
            <person name="Martin F.M."/>
            <person name="Hacquard S."/>
        </authorList>
    </citation>
    <scope>NUCLEOTIDE SEQUENCE</scope>
    <source>
        <strain evidence="3">MPI-SDFR-AT-0117</strain>
    </source>
</reference>
<dbReference type="GO" id="GO:0016887">
    <property type="term" value="F:ATP hydrolysis activity"/>
    <property type="evidence" value="ECO:0007669"/>
    <property type="project" value="InterPro"/>
</dbReference>
<dbReference type="FunFam" id="3.30.565.10:FF:000017">
    <property type="entry name" value="PMS1 homolog 1, mismatch repair system component"/>
    <property type="match status" value="1"/>
</dbReference>
<keyword evidence="2" id="KW-0227">DNA damage</keyword>
<evidence type="ECO:0000256" key="2">
    <source>
        <dbReference type="ARBA" id="ARBA00022763"/>
    </source>
</evidence>
<dbReference type="PANTHER" id="PTHR10073">
    <property type="entry name" value="DNA MISMATCH REPAIR PROTEIN MLH, PMS, MUTL"/>
    <property type="match status" value="1"/>
</dbReference>
<dbReference type="Pfam" id="PF13589">
    <property type="entry name" value="HATPase_c_3"/>
    <property type="match status" value="1"/>
</dbReference>
<organism evidence="3 4">
    <name type="scientific">Plectosphaerella plurivora</name>
    <dbReference type="NCBI Taxonomy" id="936078"/>
    <lineage>
        <taxon>Eukaryota</taxon>
        <taxon>Fungi</taxon>
        <taxon>Dikarya</taxon>
        <taxon>Ascomycota</taxon>
        <taxon>Pezizomycotina</taxon>
        <taxon>Sordariomycetes</taxon>
        <taxon>Hypocreomycetidae</taxon>
        <taxon>Glomerellales</taxon>
        <taxon>Plectosphaerellaceae</taxon>
        <taxon>Plectosphaerella</taxon>
    </lineage>
</organism>
<dbReference type="GO" id="GO:0140664">
    <property type="term" value="F:ATP-dependent DNA damage sensor activity"/>
    <property type="evidence" value="ECO:0007669"/>
    <property type="project" value="InterPro"/>
</dbReference>
<dbReference type="InterPro" id="IPR014721">
    <property type="entry name" value="Ribsml_uS5_D2-typ_fold_subgr"/>
</dbReference>
<protein>
    <submittedName>
        <fullName evidence="3">Histidine kinase-like ATPase</fullName>
    </submittedName>
</protein>
<dbReference type="Proteomes" id="UP000770015">
    <property type="component" value="Unassembled WGS sequence"/>
</dbReference>
<dbReference type="Gene3D" id="3.30.230.10">
    <property type="match status" value="1"/>
</dbReference>
<sequence length="416" mass="44552">MPISKLSASTALRLKSSVVLLTPDAVVKELTDNALDAEASSIEVQISANTVDKIQVRDNGTGINREDFTSLARPSHTSKLRSFDELELKAGQTLGFRGEALASATDIAQTTIVTKTNNDTVAMQLVFSSGPRSELSPRPISAPVGTTVTLVRLFDCMPVRKREYTKRAPQSIINIKRQLIAYVLARPRVKITLKVLGEKKLADWSYAPARPPSTRDAAVQGLGLEVVSNCISKTFIGHLTSNGSADDGATLNLSALMPKSGASPKAISGYGAFISVDSRPITALRGTMKKLVDIFKTHLRRHLSPGGQVTKPFLQLDITTTPGSYDVNITSAKDEVIGARVVRGKAPSPHATLLNQGPSCEESSQFTAEKYVSGGLKDAEAVQIQQTTAGGYRATNDWDPACAYRYHGGIIGCRDG</sequence>
<keyword evidence="3" id="KW-0808">Transferase</keyword>
<gene>
    <name evidence="3" type="ORF">F5X68DRAFT_233000</name>
</gene>
<comment type="similarity">
    <text evidence="1">Belongs to the DNA mismatch repair MutL/HexB family.</text>
</comment>
<evidence type="ECO:0000313" key="3">
    <source>
        <dbReference type="EMBL" id="KAH6685248.1"/>
    </source>
</evidence>
<dbReference type="EMBL" id="JAGSXJ010000015">
    <property type="protein sequence ID" value="KAH6685248.1"/>
    <property type="molecule type" value="Genomic_DNA"/>
</dbReference>
<dbReference type="Gene3D" id="3.30.565.10">
    <property type="entry name" value="Histidine kinase-like ATPase, C-terminal domain"/>
    <property type="match status" value="1"/>
</dbReference>
<dbReference type="InterPro" id="IPR038973">
    <property type="entry name" value="MutL/Mlh/Pms-like"/>
</dbReference>
<dbReference type="OrthoDB" id="10263226at2759"/>
<accession>A0A9P9A920</accession>
<dbReference type="PANTHER" id="PTHR10073:SF41">
    <property type="entry name" value="MISMATCH REPAIR PROTEIN, PUTATIVE (AFU_ORTHOLOGUE AFUA_8G05820)-RELATED"/>
    <property type="match status" value="1"/>
</dbReference>
<dbReference type="GO" id="GO:0061982">
    <property type="term" value="P:meiosis I cell cycle process"/>
    <property type="evidence" value="ECO:0007669"/>
    <property type="project" value="UniProtKB-ARBA"/>
</dbReference>
<dbReference type="InterPro" id="IPR014762">
    <property type="entry name" value="DNA_mismatch_repair_CS"/>
</dbReference>
<comment type="caution">
    <text evidence="3">The sequence shown here is derived from an EMBL/GenBank/DDBJ whole genome shotgun (WGS) entry which is preliminary data.</text>
</comment>
<keyword evidence="3" id="KW-0418">Kinase</keyword>
<dbReference type="SUPFAM" id="SSF54211">
    <property type="entry name" value="Ribosomal protein S5 domain 2-like"/>
    <property type="match status" value="1"/>
</dbReference>
<dbReference type="GO" id="GO:0016301">
    <property type="term" value="F:kinase activity"/>
    <property type="evidence" value="ECO:0007669"/>
    <property type="project" value="UniProtKB-KW"/>
</dbReference>
<proteinExistence type="inferred from homology"/>
<evidence type="ECO:0000256" key="1">
    <source>
        <dbReference type="ARBA" id="ARBA00006082"/>
    </source>
</evidence>
<dbReference type="GO" id="GO:0032389">
    <property type="term" value="C:MutLalpha complex"/>
    <property type="evidence" value="ECO:0007669"/>
    <property type="project" value="TreeGrafter"/>
</dbReference>
<dbReference type="InterPro" id="IPR020568">
    <property type="entry name" value="Ribosomal_Su5_D2-typ_SF"/>
</dbReference>